<evidence type="ECO:0000256" key="1">
    <source>
        <dbReference type="ARBA" id="ARBA00007365"/>
    </source>
</evidence>
<dbReference type="AlphaFoldDB" id="A0A518BB92"/>
<dbReference type="SUPFAM" id="SSF50891">
    <property type="entry name" value="Cyclophilin-like"/>
    <property type="match status" value="1"/>
</dbReference>
<dbReference type="GO" id="GO:0005509">
    <property type="term" value="F:calcium ion binding"/>
    <property type="evidence" value="ECO:0007669"/>
    <property type="project" value="InterPro"/>
</dbReference>
<dbReference type="InterPro" id="IPR044666">
    <property type="entry name" value="Cyclophilin_A-like"/>
</dbReference>
<dbReference type="EMBL" id="CP036279">
    <property type="protein sequence ID" value="QDU64252.1"/>
    <property type="molecule type" value="Genomic_DNA"/>
</dbReference>
<dbReference type="Gene3D" id="2.60.40.10">
    <property type="entry name" value="Immunoglobulins"/>
    <property type="match status" value="1"/>
</dbReference>
<dbReference type="PROSITE" id="PS00170">
    <property type="entry name" value="CSA_PPIASE_1"/>
    <property type="match status" value="1"/>
</dbReference>
<reference evidence="6 7" key="1">
    <citation type="submission" date="2019-02" db="EMBL/GenBank/DDBJ databases">
        <title>Deep-cultivation of Planctomycetes and their phenomic and genomic characterization uncovers novel biology.</title>
        <authorList>
            <person name="Wiegand S."/>
            <person name="Jogler M."/>
            <person name="Boedeker C."/>
            <person name="Pinto D."/>
            <person name="Vollmers J."/>
            <person name="Rivas-Marin E."/>
            <person name="Kohn T."/>
            <person name="Peeters S.H."/>
            <person name="Heuer A."/>
            <person name="Rast P."/>
            <person name="Oberbeckmann S."/>
            <person name="Bunk B."/>
            <person name="Jeske O."/>
            <person name="Meyerdierks A."/>
            <person name="Storesund J.E."/>
            <person name="Kallscheuer N."/>
            <person name="Luecker S."/>
            <person name="Lage O.M."/>
            <person name="Pohl T."/>
            <person name="Merkel B.J."/>
            <person name="Hornburger P."/>
            <person name="Mueller R.-W."/>
            <person name="Bruemmer F."/>
            <person name="Labrenz M."/>
            <person name="Spormann A.M."/>
            <person name="Op den Camp H."/>
            <person name="Overmann J."/>
            <person name="Amann R."/>
            <person name="Jetten M.S.M."/>
            <person name="Mascher T."/>
            <person name="Medema M.H."/>
            <person name="Devos D.P."/>
            <person name="Kaster A.-K."/>
            <person name="Ovreas L."/>
            <person name="Rohde M."/>
            <person name="Galperin M.Y."/>
            <person name="Jogler C."/>
        </authorList>
    </citation>
    <scope>NUCLEOTIDE SEQUENCE [LARGE SCALE GENOMIC DNA]</scope>
    <source>
        <strain evidence="6 7">Pan216</strain>
    </source>
</reference>
<protein>
    <recommendedName>
        <fullName evidence="2">peptidylprolyl isomerase</fullName>
        <ecNumber evidence="2">5.2.1.8</ecNumber>
    </recommendedName>
</protein>
<dbReference type="Pfam" id="PF13448">
    <property type="entry name" value="DUF4114"/>
    <property type="match status" value="1"/>
</dbReference>
<name>A0A518BB92_9BACT</name>
<sequence length="861" mass="89734">MIRVPTTWAGKVCRNILASFPRPGRVERARLATSSKLGFDALEDRVVLDASISVISPTGEDIVAGFTGKSSLVAVATDETDGLPVTVSASTNNSNVSVEVLGDVRNLELDVSGVNAEGEEFSGTIILRLFEDLMPETTSQIISLVESGFYDGLTFHRIIDDFVIQGGDPNGDGTGGPDFEFADEFDPRLTFTSPGLLAMANSGNDTNGSQIFITDIDVPSSSFPQNLNFNHSIFGIMVDGFDIFEQAITTETNQLDRPVNPVTIDSARIVTDTDNVVLLVSADQDFVGTAQVTVSANNGQGSIATDSFTFNAALDPVNDPPFLDPVSDLVTELGEPVSFTVAATDLEGNELIYQVGSNGNIDLPPAQIDVDLDAATGEVTLSPQDGVVGEVNLIIGVRDPFSTTFDTEEFTLTVTAATDPSIEIGLSADSDDGGNSTVSATPTIEVIADEGSTVEVLINNRVAAVATPSGTDPTRYVAVLPADALQLGENEVRAKETKSGGEIVVSEVQTVLYTPSQDEAFIAVGVPAEGDATMTFSVLAAVTAFSNEVGLYRMDDADGTVDGVSPGSANYASTVLNSSGRQVLFAQGFQEGASTTIALEAGAVYGVYVVADATSSEFLSQNPNNDSTGDGPFVYFTTFSANPDGIRHHQTVADAVGQRVSYFFEDLFDGGDLDFNDLVIEARASGVPSSGSTETVRVPGGSTSTTTVGASVAGVADDSTFSELGVFTVDDVDGTIDGLSPGDEGYLAAALAAGRRSTLFSDGVAVGDEVSQDFSGSELIGFYALTGGSAEEFLNGNAAIEVITSFAATNANGEDRFTFESGEEESIPATLEADQFLVYVKRTGGTVGSVNQLSVLFDLAP</sequence>
<dbReference type="OrthoDB" id="270889at2"/>
<dbReference type="GO" id="GO:0003755">
    <property type="term" value="F:peptidyl-prolyl cis-trans isomerase activity"/>
    <property type="evidence" value="ECO:0007669"/>
    <property type="project" value="UniProtKB-KW"/>
</dbReference>
<dbReference type="KEGG" id="knv:Pan216_51410"/>
<evidence type="ECO:0000256" key="2">
    <source>
        <dbReference type="ARBA" id="ARBA00013194"/>
    </source>
</evidence>
<comment type="similarity">
    <text evidence="1">Belongs to the cyclophilin-type PPIase family.</text>
</comment>
<dbReference type="EC" id="5.2.1.8" evidence="2"/>
<feature type="domain" description="PPIase cyclophilin-type" evidence="5">
    <location>
        <begin position="118"/>
        <end position="269"/>
    </location>
</feature>
<dbReference type="PRINTS" id="PR00153">
    <property type="entry name" value="CSAPPISMRASE"/>
</dbReference>
<evidence type="ECO:0000256" key="3">
    <source>
        <dbReference type="ARBA" id="ARBA00023110"/>
    </source>
</evidence>
<dbReference type="InterPro" id="IPR002130">
    <property type="entry name" value="Cyclophilin-type_PPIase_dom"/>
</dbReference>
<dbReference type="PANTHER" id="PTHR45625">
    <property type="entry name" value="PEPTIDYL-PROLYL CIS-TRANS ISOMERASE-RELATED"/>
    <property type="match status" value="1"/>
</dbReference>
<dbReference type="CDD" id="cd00317">
    <property type="entry name" value="cyclophilin"/>
    <property type="match status" value="1"/>
</dbReference>
<dbReference type="Pfam" id="PF00160">
    <property type="entry name" value="Pro_isomerase"/>
    <property type="match status" value="1"/>
</dbReference>
<dbReference type="PANTHER" id="PTHR45625:SF4">
    <property type="entry name" value="PEPTIDYLPROLYL ISOMERASE DOMAIN AND WD REPEAT-CONTAINING PROTEIN 1"/>
    <property type="match status" value="1"/>
</dbReference>
<dbReference type="PROSITE" id="PS50072">
    <property type="entry name" value="CSA_PPIASE_2"/>
    <property type="match status" value="1"/>
</dbReference>
<dbReference type="InterPro" id="IPR013783">
    <property type="entry name" value="Ig-like_fold"/>
</dbReference>
<accession>A0A518BB92</accession>
<dbReference type="Proteomes" id="UP000317093">
    <property type="component" value="Chromosome"/>
</dbReference>
<proteinExistence type="inferred from homology"/>
<dbReference type="GO" id="GO:0006457">
    <property type="term" value="P:protein folding"/>
    <property type="evidence" value="ECO:0007669"/>
    <property type="project" value="InterPro"/>
</dbReference>
<dbReference type="InterPro" id="IPR025193">
    <property type="entry name" value="DUF4114"/>
</dbReference>
<dbReference type="GO" id="GO:0016020">
    <property type="term" value="C:membrane"/>
    <property type="evidence" value="ECO:0007669"/>
    <property type="project" value="InterPro"/>
</dbReference>
<evidence type="ECO:0000259" key="5">
    <source>
        <dbReference type="PROSITE" id="PS50072"/>
    </source>
</evidence>
<keyword evidence="4 6" id="KW-0413">Isomerase</keyword>
<dbReference type="InterPro" id="IPR029000">
    <property type="entry name" value="Cyclophilin-like_dom_sf"/>
</dbReference>
<evidence type="ECO:0000313" key="7">
    <source>
        <dbReference type="Proteomes" id="UP000317093"/>
    </source>
</evidence>
<gene>
    <name evidence="6" type="primary">ppiB</name>
    <name evidence="6" type="ORF">Pan216_51410</name>
</gene>
<dbReference type="InterPro" id="IPR020892">
    <property type="entry name" value="Cyclophilin-type_PPIase_CS"/>
</dbReference>
<keyword evidence="7" id="KW-1185">Reference proteome</keyword>
<evidence type="ECO:0000256" key="4">
    <source>
        <dbReference type="ARBA" id="ARBA00023235"/>
    </source>
</evidence>
<keyword evidence="3" id="KW-0697">Rotamase</keyword>
<dbReference type="Gene3D" id="2.40.100.10">
    <property type="entry name" value="Cyclophilin-like"/>
    <property type="match status" value="1"/>
</dbReference>
<organism evidence="6 7">
    <name type="scientific">Kolteria novifilia</name>
    <dbReference type="NCBI Taxonomy" id="2527975"/>
    <lineage>
        <taxon>Bacteria</taxon>
        <taxon>Pseudomonadati</taxon>
        <taxon>Planctomycetota</taxon>
        <taxon>Planctomycetia</taxon>
        <taxon>Kolteriales</taxon>
        <taxon>Kolteriaceae</taxon>
        <taxon>Kolteria</taxon>
    </lineage>
</organism>
<dbReference type="SUPFAM" id="SSF49313">
    <property type="entry name" value="Cadherin-like"/>
    <property type="match status" value="1"/>
</dbReference>
<evidence type="ECO:0000313" key="6">
    <source>
        <dbReference type="EMBL" id="QDU64252.1"/>
    </source>
</evidence>
<dbReference type="InterPro" id="IPR015919">
    <property type="entry name" value="Cadherin-like_sf"/>
</dbReference>